<dbReference type="EMBL" id="BSXV01000678">
    <property type="protein sequence ID" value="GME90148.1"/>
    <property type="molecule type" value="Genomic_DNA"/>
</dbReference>
<protein>
    <submittedName>
        <fullName evidence="1">Unnamed protein product</fullName>
    </submittedName>
</protein>
<sequence>MIATVVIWVAQFLIRLIRKSYLHPKRAFKNFNATFTKFNGSEAIEIVIHDTKDVMKWEPGQHLFIREISNRILDNHPFSILSYNNNNDNTNSNDIKLIVKPMKGLTKVWYNKLNSSENGKFFEKLLIDGPFGGVPRDISSFNNLILMASGTGITAILSFINQACELKKSNMNSGLNLSKVEMYWCFREIGDISWISNELNQISEDYGDILKENENFLKIKLYCCSNEEEGYSNKVNNEDESSSKSFQKIINNNKELPSFVEIFYFKPDVKKIIKEIKLSEKNIFVLSGSDLLKEQVSNSIASRQISVINGKISEIYLHTENFSW</sequence>
<keyword evidence="2" id="KW-1185">Reference proteome</keyword>
<gene>
    <name evidence="1" type="ORF">Cboi01_000171600</name>
</gene>
<dbReference type="Proteomes" id="UP001165101">
    <property type="component" value="Unassembled WGS sequence"/>
</dbReference>
<organism evidence="1 2">
    <name type="scientific">Candida boidinii</name>
    <name type="common">Yeast</name>
    <dbReference type="NCBI Taxonomy" id="5477"/>
    <lineage>
        <taxon>Eukaryota</taxon>
        <taxon>Fungi</taxon>
        <taxon>Dikarya</taxon>
        <taxon>Ascomycota</taxon>
        <taxon>Saccharomycotina</taxon>
        <taxon>Pichiomycetes</taxon>
        <taxon>Pichiales</taxon>
        <taxon>Pichiaceae</taxon>
        <taxon>Ogataea</taxon>
        <taxon>Ogataea/Candida clade</taxon>
    </lineage>
</organism>
<name>A0ACB5TKX8_CANBO</name>
<reference evidence="1" key="1">
    <citation type="submission" date="2023-04" db="EMBL/GenBank/DDBJ databases">
        <title>Candida boidinii NBRC 1967.</title>
        <authorList>
            <person name="Ichikawa N."/>
            <person name="Sato H."/>
            <person name="Tonouchi N."/>
        </authorList>
    </citation>
    <scope>NUCLEOTIDE SEQUENCE</scope>
    <source>
        <strain evidence="1">NBRC 1967</strain>
    </source>
</reference>
<evidence type="ECO:0000313" key="2">
    <source>
        <dbReference type="Proteomes" id="UP001165101"/>
    </source>
</evidence>
<evidence type="ECO:0000313" key="1">
    <source>
        <dbReference type="EMBL" id="GME90148.1"/>
    </source>
</evidence>
<comment type="caution">
    <text evidence="1">The sequence shown here is derived from an EMBL/GenBank/DDBJ whole genome shotgun (WGS) entry which is preliminary data.</text>
</comment>
<accession>A0ACB5TKX8</accession>
<proteinExistence type="predicted"/>